<feature type="transmembrane region" description="Helical" evidence="9">
    <location>
        <begin position="216"/>
        <end position="233"/>
    </location>
</feature>
<evidence type="ECO:0000256" key="4">
    <source>
        <dbReference type="ARBA" id="ARBA00022692"/>
    </source>
</evidence>
<evidence type="ECO:0000313" key="13">
    <source>
        <dbReference type="Proteomes" id="UP000228711"/>
    </source>
</evidence>
<keyword evidence="5" id="KW-0547">Nucleotide-binding</keyword>
<evidence type="ECO:0000256" key="7">
    <source>
        <dbReference type="ARBA" id="ARBA00022989"/>
    </source>
</evidence>
<name>A0A2H0YUI0_9BACT</name>
<dbReference type="InterPro" id="IPR003593">
    <property type="entry name" value="AAA+_ATPase"/>
</dbReference>
<sequence length="633" mass="70291">MKQLWGYLRPFWISLVVVVVFTIASTVFAIVGPKILGHMTNQVVSDFVDRAAYDQLTAQLPEGSTIPPGTTGTDLLQKLPSTVTDHIPSTARDAIASLDLSTRPSFHYDILLTIALELLGLYCLSALFGYIQSWIMTGVTQKVTYRFRQDISTKIGRMPLKYFDKTTHGEVLSRITNDVDTVSQTLNQSMTQIISSVTMIVGILAMMLSISWQMTLVALITLPLSFGFIGLVVKRSQKYFKMQQDTLGHLNGHIEEMYGGHSVMKVFNGQARSIATFSKYNKELYGSAWRSQFLSGLLFPIINFVGNVGYVGVTVLGGYLALQGRINIGDIQAFIQYVSQFNQPIIQTANVANILQSTAASAERVFEFLAEEEQAPDVQTSQKIATVSGEIEFENVAFGYNKNKEIIHNFTASIKPGQRVAIVGPTGAGKTTIVNLLMRFYDVNKGTIKVDGVDIQSMKRSDVRKLFGMVLQDTWLFKGTIRDNLIYGKPEATEEEITEAAQAAHVEHFIRSLPHGYEMVLDEEANNLSQGEKQLLTIARAMLIKTPMLILDEATSSVDTRTEVLIQQAMNRLMKGKTSFVIAHRLSTIRNADLILVMRDGNIVEQGKHNELLGKKGFYASLYNSQFVVSETA</sequence>
<feature type="transmembrane region" description="Helical" evidence="9">
    <location>
        <begin position="297"/>
        <end position="322"/>
    </location>
</feature>
<evidence type="ECO:0000256" key="5">
    <source>
        <dbReference type="ARBA" id="ARBA00022741"/>
    </source>
</evidence>
<dbReference type="GO" id="GO:0005886">
    <property type="term" value="C:plasma membrane"/>
    <property type="evidence" value="ECO:0007669"/>
    <property type="project" value="UniProtKB-SubCell"/>
</dbReference>
<dbReference type="InterPro" id="IPR036640">
    <property type="entry name" value="ABC1_TM_sf"/>
</dbReference>
<keyword evidence="8 9" id="KW-0472">Membrane</keyword>
<protein>
    <submittedName>
        <fullName evidence="12">Multidrug ABC transporter ATP-binding protein</fullName>
    </submittedName>
</protein>
<gene>
    <name evidence="12" type="ORF">COT25_03360</name>
</gene>
<proteinExistence type="predicted"/>
<comment type="subcellular location">
    <subcellularLocation>
        <location evidence="1">Cell membrane</location>
        <topology evidence="1">Multi-pass membrane protein</topology>
    </subcellularLocation>
</comment>
<dbReference type="InterPro" id="IPR017871">
    <property type="entry name" value="ABC_transporter-like_CS"/>
</dbReference>
<feature type="transmembrane region" description="Helical" evidence="9">
    <location>
        <begin position="110"/>
        <end position="131"/>
    </location>
</feature>
<dbReference type="Gene3D" id="1.20.1560.10">
    <property type="entry name" value="ABC transporter type 1, transmembrane domain"/>
    <property type="match status" value="1"/>
</dbReference>
<evidence type="ECO:0000256" key="6">
    <source>
        <dbReference type="ARBA" id="ARBA00022840"/>
    </source>
</evidence>
<reference evidence="13" key="1">
    <citation type="submission" date="2017-09" db="EMBL/GenBank/DDBJ databases">
        <title>Depth-based differentiation of microbial function through sediment-hosted aquifers and enrichment of novel symbionts in the deep terrestrial subsurface.</title>
        <authorList>
            <person name="Probst A.J."/>
            <person name="Ladd B."/>
            <person name="Jarett J.K."/>
            <person name="Geller-Mcgrath D.E."/>
            <person name="Sieber C.M.K."/>
            <person name="Emerson J.B."/>
            <person name="Anantharaman K."/>
            <person name="Thomas B.C."/>
            <person name="Malmstrom R."/>
            <person name="Stieglmeier M."/>
            <person name="Klingl A."/>
            <person name="Woyke T."/>
            <person name="Ryan C.M."/>
            <person name="Banfield J.F."/>
        </authorList>
    </citation>
    <scope>NUCLEOTIDE SEQUENCE [LARGE SCALE GENOMIC DNA]</scope>
</reference>
<dbReference type="CDD" id="cd18547">
    <property type="entry name" value="ABC_6TM_Tm288_like"/>
    <property type="match status" value="1"/>
</dbReference>
<dbReference type="InterPro" id="IPR027417">
    <property type="entry name" value="P-loop_NTPase"/>
</dbReference>
<evidence type="ECO:0000256" key="9">
    <source>
        <dbReference type="SAM" id="Phobius"/>
    </source>
</evidence>
<dbReference type="SUPFAM" id="SSF90123">
    <property type="entry name" value="ABC transporter transmembrane region"/>
    <property type="match status" value="1"/>
</dbReference>
<keyword evidence="7 9" id="KW-1133">Transmembrane helix</keyword>
<dbReference type="Pfam" id="PF00005">
    <property type="entry name" value="ABC_tran"/>
    <property type="match status" value="1"/>
</dbReference>
<evidence type="ECO:0000256" key="2">
    <source>
        <dbReference type="ARBA" id="ARBA00022448"/>
    </source>
</evidence>
<keyword evidence="6 12" id="KW-0067">ATP-binding</keyword>
<dbReference type="PANTHER" id="PTHR43394">
    <property type="entry name" value="ATP-DEPENDENT PERMEASE MDL1, MITOCHONDRIAL"/>
    <property type="match status" value="1"/>
</dbReference>
<dbReference type="PROSITE" id="PS50929">
    <property type="entry name" value="ABC_TM1F"/>
    <property type="match status" value="1"/>
</dbReference>
<dbReference type="EMBL" id="PEXV01000114">
    <property type="protein sequence ID" value="PIS41392.1"/>
    <property type="molecule type" value="Genomic_DNA"/>
</dbReference>
<dbReference type="PANTHER" id="PTHR43394:SF1">
    <property type="entry name" value="ATP-BINDING CASSETTE SUB-FAMILY B MEMBER 10, MITOCHONDRIAL"/>
    <property type="match status" value="1"/>
</dbReference>
<evidence type="ECO:0000256" key="8">
    <source>
        <dbReference type="ARBA" id="ARBA00023136"/>
    </source>
</evidence>
<feature type="domain" description="ABC transporter" evidence="10">
    <location>
        <begin position="391"/>
        <end position="625"/>
    </location>
</feature>
<dbReference type="PROSITE" id="PS00211">
    <property type="entry name" value="ABC_TRANSPORTER_1"/>
    <property type="match status" value="1"/>
</dbReference>
<dbReference type="SMART" id="SM00382">
    <property type="entry name" value="AAA"/>
    <property type="match status" value="1"/>
</dbReference>
<evidence type="ECO:0000256" key="1">
    <source>
        <dbReference type="ARBA" id="ARBA00004651"/>
    </source>
</evidence>
<dbReference type="SUPFAM" id="SSF52540">
    <property type="entry name" value="P-loop containing nucleoside triphosphate hydrolases"/>
    <property type="match status" value="1"/>
</dbReference>
<dbReference type="GO" id="GO:0015421">
    <property type="term" value="F:ABC-type oligopeptide transporter activity"/>
    <property type="evidence" value="ECO:0007669"/>
    <property type="project" value="TreeGrafter"/>
</dbReference>
<dbReference type="Proteomes" id="UP000228711">
    <property type="component" value="Unassembled WGS sequence"/>
</dbReference>
<evidence type="ECO:0000259" key="11">
    <source>
        <dbReference type="PROSITE" id="PS50929"/>
    </source>
</evidence>
<keyword evidence="2" id="KW-0813">Transport</keyword>
<dbReference type="PROSITE" id="PS50893">
    <property type="entry name" value="ABC_TRANSPORTER_2"/>
    <property type="match status" value="1"/>
</dbReference>
<dbReference type="Gene3D" id="3.40.50.300">
    <property type="entry name" value="P-loop containing nucleotide triphosphate hydrolases"/>
    <property type="match status" value="1"/>
</dbReference>
<dbReference type="FunFam" id="3.40.50.300:FF:000287">
    <property type="entry name" value="Multidrug ABC transporter ATP-binding protein"/>
    <property type="match status" value="1"/>
</dbReference>
<feature type="domain" description="ABC transmembrane type-1" evidence="11">
    <location>
        <begin position="16"/>
        <end position="357"/>
    </location>
</feature>
<dbReference type="FunFam" id="1.20.1560.10:FF:000011">
    <property type="entry name" value="Multidrug ABC transporter ATP-binding protein"/>
    <property type="match status" value="1"/>
</dbReference>
<feature type="transmembrane region" description="Helical" evidence="9">
    <location>
        <begin position="193"/>
        <end position="210"/>
    </location>
</feature>
<keyword evidence="4 9" id="KW-0812">Transmembrane</keyword>
<dbReference type="CDD" id="cd03254">
    <property type="entry name" value="ABCC_Glucan_exporter_like"/>
    <property type="match status" value="1"/>
</dbReference>
<evidence type="ECO:0000256" key="3">
    <source>
        <dbReference type="ARBA" id="ARBA00022475"/>
    </source>
</evidence>
<organism evidence="12 13">
    <name type="scientific">Candidatus Kerfeldbacteria bacterium CG08_land_8_20_14_0_20_42_7</name>
    <dbReference type="NCBI Taxonomy" id="2014245"/>
    <lineage>
        <taxon>Bacteria</taxon>
        <taxon>Candidatus Kerfeldiibacteriota</taxon>
    </lineage>
</organism>
<dbReference type="InterPro" id="IPR039421">
    <property type="entry name" value="Type_1_exporter"/>
</dbReference>
<feature type="transmembrane region" description="Helical" evidence="9">
    <location>
        <begin position="12"/>
        <end position="31"/>
    </location>
</feature>
<dbReference type="GO" id="GO:0005524">
    <property type="term" value="F:ATP binding"/>
    <property type="evidence" value="ECO:0007669"/>
    <property type="project" value="UniProtKB-KW"/>
</dbReference>
<dbReference type="InterPro" id="IPR011527">
    <property type="entry name" value="ABC1_TM_dom"/>
</dbReference>
<dbReference type="GO" id="GO:0016887">
    <property type="term" value="F:ATP hydrolysis activity"/>
    <property type="evidence" value="ECO:0007669"/>
    <property type="project" value="InterPro"/>
</dbReference>
<evidence type="ECO:0000259" key="10">
    <source>
        <dbReference type="PROSITE" id="PS50893"/>
    </source>
</evidence>
<accession>A0A2H0YUI0</accession>
<dbReference type="InterPro" id="IPR003439">
    <property type="entry name" value="ABC_transporter-like_ATP-bd"/>
</dbReference>
<dbReference type="Pfam" id="PF00664">
    <property type="entry name" value="ABC_membrane"/>
    <property type="match status" value="1"/>
</dbReference>
<keyword evidence="3" id="KW-1003">Cell membrane</keyword>
<comment type="caution">
    <text evidence="12">The sequence shown here is derived from an EMBL/GenBank/DDBJ whole genome shotgun (WGS) entry which is preliminary data.</text>
</comment>
<dbReference type="AlphaFoldDB" id="A0A2H0YUI0"/>
<evidence type="ECO:0000313" key="12">
    <source>
        <dbReference type="EMBL" id="PIS41392.1"/>
    </source>
</evidence>